<proteinExistence type="predicted"/>
<evidence type="ECO:0008006" key="4">
    <source>
        <dbReference type="Google" id="ProtNLM"/>
    </source>
</evidence>
<accession>A0ABU8BTX0</accession>
<feature type="signal peptide" evidence="1">
    <location>
        <begin position="1"/>
        <end position="22"/>
    </location>
</feature>
<evidence type="ECO:0000313" key="2">
    <source>
        <dbReference type="EMBL" id="MEH7828132.1"/>
    </source>
</evidence>
<gene>
    <name evidence="2" type="ORF">V6590_08220</name>
</gene>
<organism evidence="2 3">
    <name type="scientific">Gemmobacter denitrificans</name>
    <dbReference type="NCBI Taxonomy" id="3123040"/>
    <lineage>
        <taxon>Bacteria</taxon>
        <taxon>Pseudomonadati</taxon>
        <taxon>Pseudomonadota</taxon>
        <taxon>Alphaproteobacteria</taxon>
        <taxon>Rhodobacterales</taxon>
        <taxon>Paracoccaceae</taxon>
        <taxon>Gemmobacter</taxon>
    </lineage>
</organism>
<dbReference type="Proteomes" id="UP001431963">
    <property type="component" value="Unassembled WGS sequence"/>
</dbReference>
<feature type="chain" id="PRO_5045333747" description="Porin" evidence="1">
    <location>
        <begin position="23"/>
        <end position="235"/>
    </location>
</feature>
<evidence type="ECO:0000313" key="3">
    <source>
        <dbReference type="Proteomes" id="UP001431963"/>
    </source>
</evidence>
<reference evidence="2" key="1">
    <citation type="submission" date="2024-02" db="EMBL/GenBank/DDBJ databases">
        <title>Genome sequences of strain Gemmobacter sp. JM10B15.</title>
        <authorList>
            <person name="Zhang M."/>
        </authorList>
    </citation>
    <scope>NUCLEOTIDE SEQUENCE</scope>
    <source>
        <strain evidence="2">JM10B15</strain>
    </source>
</reference>
<keyword evidence="3" id="KW-1185">Reference proteome</keyword>
<dbReference type="RefSeq" id="WP_335421807.1">
    <property type="nucleotide sequence ID" value="NZ_JBALHR010000004.1"/>
</dbReference>
<keyword evidence="1" id="KW-0732">Signal</keyword>
<dbReference type="EMBL" id="JBALHR010000004">
    <property type="protein sequence ID" value="MEH7828132.1"/>
    <property type="molecule type" value="Genomic_DNA"/>
</dbReference>
<evidence type="ECO:0000256" key="1">
    <source>
        <dbReference type="SAM" id="SignalP"/>
    </source>
</evidence>
<protein>
    <recommendedName>
        <fullName evidence="4">Porin</fullName>
    </recommendedName>
</protein>
<name>A0ABU8BTX0_9RHOB</name>
<sequence>MFITRVAGIVGLMALLPTAAHAEFVGGSLSLSHSAFVDDTDEAKSAARGSFDFQWGQFGLQSDLGIAGLHALDRTNKNITTHGYYSFAPGQAAGLFYSVDIQGSSGEGVLGAEYTQGIGATQVEAYLGRSTADTSATLAGFNVAMPVGAGGLEMGLDVDFASVDGGSSATKYGVTGVWALGDSTRFIGEVGAVAGRYGTTNPDGAYVKLGVDFRFGANGGATFGERSILNAFPGR</sequence>
<comment type="caution">
    <text evidence="2">The sequence shown here is derived from an EMBL/GenBank/DDBJ whole genome shotgun (WGS) entry which is preliminary data.</text>
</comment>